<keyword evidence="7 12" id="KW-0862">Zinc</keyword>
<proteinExistence type="inferred from homology"/>
<dbReference type="HAMAP" id="MF_00036_B">
    <property type="entry name" value="Ala_tRNA_synth_B"/>
    <property type="match status" value="1"/>
</dbReference>
<evidence type="ECO:0000256" key="7">
    <source>
        <dbReference type="ARBA" id="ARBA00022833"/>
    </source>
</evidence>
<feature type="binding site" evidence="12">
    <location>
        <position position="671"/>
    </location>
    <ligand>
        <name>Zn(2+)</name>
        <dbReference type="ChEBI" id="CHEBI:29105"/>
    </ligand>
</feature>
<gene>
    <name evidence="12 14" type="primary">alaS</name>
    <name evidence="14" type="ORF">MRX98_16495</name>
</gene>
<dbReference type="SUPFAM" id="SSF101353">
    <property type="entry name" value="Putative anticodon-binding domain of alanyl-tRNA synthetase (AlaRS)"/>
    <property type="match status" value="1"/>
</dbReference>
<dbReference type="Pfam" id="PF02272">
    <property type="entry name" value="DHHA1"/>
    <property type="match status" value="1"/>
</dbReference>
<dbReference type="InterPro" id="IPR050058">
    <property type="entry name" value="Ala-tRNA_ligase"/>
</dbReference>
<dbReference type="CDD" id="cd00673">
    <property type="entry name" value="AlaRS_core"/>
    <property type="match status" value="1"/>
</dbReference>
<dbReference type="GO" id="GO:0008270">
    <property type="term" value="F:zinc ion binding"/>
    <property type="evidence" value="ECO:0007669"/>
    <property type="project" value="UniProtKB-UniRule"/>
</dbReference>
<evidence type="ECO:0000256" key="9">
    <source>
        <dbReference type="ARBA" id="ARBA00022884"/>
    </source>
</evidence>
<feature type="domain" description="Alanyl-transfer RNA synthetases family profile" evidence="13">
    <location>
        <begin position="1"/>
        <end position="710"/>
    </location>
</feature>
<keyword evidence="6 12" id="KW-0547">Nucleotide-binding</keyword>
<evidence type="ECO:0000256" key="3">
    <source>
        <dbReference type="ARBA" id="ARBA00022555"/>
    </source>
</evidence>
<dbReference type="SUPFAM" id="SSF55681">
    <property type="entry name" value="Class II aaRS and biotin synthetases"/>
    <property type="match status" value="1"/>
</dbReference>
<evidence type="ECO:0000256" key="5">
    <source>
        <dbReference type="ARBA" id="ARBA00022723"/>
    </source>
</evidence>
<protein>
    <recommendedName>
        <fullName evidence="12">Alanine--tRNA ligase</fullName>
        <ecNumber evidence="12">6.1.1.7</ecNumber>
    </recommendedName>
    <alternativeName>
        <fullName evidence="12">Alanyl-tRNA synthetase</fullName>
        <shortName evidence="12">AlaRS</shortName>
    </alternativeName>
</protein>
<dbReference type="GO" id="GO:0000049">
    <property type="term" value="F:tRNA binding"/>
    <property type="evidence" value="ECO:0007669"/>
    <property type="project" value="UniProtKB-KW"/>
</dbReference>
<dbReference type="InterPro" id="IPR002318">
    <property type="entry name" value="Ala-tRNA-lgiase_IIc"/>
</dbReference>
<dbReference type="SMART" id="SM00863">
    <property type="entry name" value="tRNA_SAD"/>
    <property type="match status" value="1"/>
</dbReference>
<comment type="subcellular location">
    <subcellularLocation>
        <location evidence="1 12">Cytoplasm</location>
    </subcellularLocation>
</comment>
<comment type="caution">
    <text evidence="14">The sequence shown here is derived from an EMBL/GenBank/DDBJ whole genome shotgun (WGS) entry which is preliminary data.</text>
</comment>
<keyword evidence="8 12" id="KW-0067">ATP-binding</keyword>
<dbReference type="FunFam" id="3.30.54.20:FF:000001">
    <property type="entry name" value="Alanine--tRNA ligase"/>
    <property type="match status" value="1"/>
</dbReference>
<dbReference type="InterPro" id="IPR012947">
    <property type="entry name" value="tRNA_SAD"/>
</dbReference>
<dbReference type="Gene3D" id="2.40.30.130">
    <property type="match status" value="1"/>
</dbReference>
<keyword evidence="3 12" id="KW-0820">tRNA-binding</keyword>
<comment type="similarity">
    <text evidence="2 12">Belongs to the class-II aminoacyl-tRNA synthetase family.</text>
</comment>
<dbReference type="PRINTS" id="PR00980">
    <property type="entry name" value="TRNASYNTHALA"/>
</dbReference>
<reference evidence="14" key="1">
    <citation type="submission" date="2022-04" db="EMBL/GenBank/DDBJ databases">
        <title>Desulfatitalea alkaliphila sp. nov., a novel anaerobic sulfate-reducing bacterium isolated from terrestrial mud volcano, Taman Peninsula, Russia.</title>
        <authorList>
            <person name="Khomyakova M.A."/>
            <person name="Merkel A.Y."/>
            <person name="Slobodkin A.I."/>
        </authorList>
    </citation>
    <scope>NUCLEOTIDE SEQUENCE</scope>
    <source>
        <strain evidence="14">M08but</strain>
    </source>
</reference>
<dbReference type="Gene3D" id="3.30.930.10">
    <property type="entry name" value="Bira Bifunctional Protein, Domain 2"/>
    <property type="match status" value="1"/>
</dbReference>
<dbReference type="Proteomes" id="UP001165427">
    <property type="component" value="Unassembled WGS sequence"/>
</dbReference>
<dbReference type="RefSeq" id="WP_246912515.1">
    <property type="nucleotide sequence ID" value="NZ_JALJRB010000022.1"/>
</dbReference>
<dbReference type="Gene3D" id="6.10.250.550">
    <property type="match status" value="1"/>
</dbReference>
<dbReference type="PANTHER" id="PTHR11777">
    <property type="entry name" value="ALANYL-TRNA SYNTHETASE"/>
    <property type="match status" value="1"/>
</dbReference>
<dbReference type="Pfam" id="PF07973">
    <property type="entry name" value="tRNA_SAD"/>
    <property type="match status" value="1"/>
</dbReference>
<evidence type="ECO:0000259" key="13">
    <source>
        <dbReference type="PROSITE" id="PS50860"/>
    </source>
</evidence>
<name>A0AA41UJP8_9BACT</name>
<dbReference type="InterPro" id="IPR023033">
    <property type="entry name" value="Ala_tRNA_ligase_euk/bac"/>
</dbReference>
<keyword evidence="15" id="KW-1185">Reference proteome</keyword>
<keyword evidence="11 12" id="KW-0030">Aminoacyl-tRNA synthetase</keyword>
<keyword evidence="9 12" id="KW-0694">RNA-binding</keyword>
<dbReference type="Pfam" id="PF01411">
    <property type="entry name" value="tRNA-synt_2c"/>
    <property type="match status" value="1"/>
</dbReference>
<comment type="cofactor">
    <cofactor evidence="12">
        <name>Zn(2+)</name>
        <dbReference type="ChEBI" id="CHEBI:29105"/>
    </cofactor>
    <text evidence="12">Binds 1 zinc ion per subunit.</text>
</comment>
<dbReference type="PROSITE" id="PS50860">
    <property type="entry name" value="AA_TRNA_LIGASE_II_ALA"/>
    <property type="match status" value="1"/>
</dbReference>
<evidence type="ECO:0000256" key="10">
    <source>
        <dbReference type="ARBA" id="ARBA00022917"/>
    </source>
</evidence>
<sequence>MTGNEIRKRFLDYFEKHHHRVVRSSSLVPRDDPTLLFTNAGMVQFKRIFMGEEKRDYNRAVTSQKCVRAGGKHNDLENVGYTARHHTFFEMLGNFSFGDYFKEKAVEFAWDLLTNGYGLPAERLWASVYTDDDEAYDLWHKAIGIPAERMVRLGKEDNFWAMGDTGPCGPCSEVHIDRGEAYGCGRPDCGVDCECDRFLEIWNLVFMQYYQDESGNMTPLPKPSIDTGMGLERLAAVLQQVDTNFETDLLRPIIAHSEQLSAKPFGREKAVDVAMKVIADHSRAAAFLINDGVLPSNEGRGYVLRRIMRRAIRYGRNIGLERPFLHRTVETVFDIMRPAYPELSEAAPFIRNVVLNEEQRFMETLDTGLRLLNDSLADLKAKGANEIPGELIFKLYDTFGFPVDIVQDVVRDTGMGVDLKGFESHMQAQRERSRAKVSFDTLGEAYKALAAQAVKAEFTGYNTLSMQSHVLLLVQDGREVEDAGEGETVEVVTAATPFYGESGGQVGDQGVITAEGLEVTVENTVKDPTGLIIHKGRVAKGRIGKEQTVTLTVDGAKRRATACNHTATHLLHTALRRVLGEHVKQAGSLVAPDRLRFDFTHFSHVSAEELERIETLVNEEIRANLPVHTEEMDAEQAMRSGAMALFEEKYGDRVRVVSMADFSKELCGGTHTEASGNIGLFKIIGETSVAAGVRRIEALTGEAALRQVQQAVRRIQEAAHLLRVRPEEAVDRVQQMLSGQKRLEKEVEQLKAGLADAKAQSGEDAPRLVNDVKVLVKKVAVDKPAAMRDLADRFRDRIGSGIVVLGSALESKALLIVVVTKDLEKRYPAGKIVKALSAVVGGGGGGRPDMAQAGGPQPEHLDAALEKTYEVVAEMGKA</sequence>
<dbReference type="Gene3D" id="3.30.54.20">
    <property type="match status" value="1"/>
</dbReference>
<evidence type="ECO:0000313" key="15">
    <source>
        <dbReference type="Proteomes" id="UP001165427"/>
    </source>
</evidence>
<dbReference type="GO" id="GO:0005524">
    <property type="term" value="F:ATP binding"/>
    <property type="evidence" value="ECO:0007669"/>
    <property type="project" value="UniProtKB-UniRule"/>
</dbReference>
<dbReference type="SUPFAM" id="SSF50447">
    <property type="entry name" value="Translation proteins"/>
    <property type="match status" value="1"/>
</dbReference>
<dbReference type="SUPFAM" id="SSF55186">
    <property type="entry name" value="ThrRS/AlaRS common domain"/>
    <property type="match status" value="1"/>
</dbReference>
<dbReference type="Gene3D" id="3.10.310.40">
    <property type="match status" value="1"/>
</dbReference>
<evidence type="ECO:0000256" key="11">
    <source>
        <dbReference type="ARBA" id="ARBA00023146"/>
    </source>
</evidence>
<evidence type="ECO:0000256" key="8">
    <source>
        <dbReference type="ARBA" id="ARBA00022840"/>
    </source>
</evidence>
<dbReference type="EMBL" id="JALJRB010000022">
    <property type="protein sequence ID" value="MCJ8502185.1"/>
    <property type="molecule type" value="Genomic_DNA"/>
</dbReference>
<dbReference type="GO" id="GO:0006419">
    <property type="term" value="P:alanyl-tRNA aminoacylation"/>
    <property type="evidence" value="ECO:0007669"/>
    <property type="project" value="UniProtKB-UniRule"/>
</dbReference>
<dbReference type="EC" id="6.1.1.7" evidence="12"/>
<keyword evidence="10 12" id="KW-0648">Protein biosynthesis</keyword>
<accession>A0AA41UJP8</accession>
<keyword evidence="5 12" id="KW-0479">Metal-binding</keyword>
<evidence type="ECO:0000256" key="12">
    <source>
        <dbReference type="HAMAP-Rule" id="MF_00036"/>
    </source>
</evidence>
<dbReference type="GO" id="GO:0002161">
    <property type="term" value="F:aminoacyl-tRNA deacylase activity"/>
    <property type="evidence" value="ECO:0007669"/>
    <property type="project" value="TreeGrafter"/>
</dbReference>
<dbReference type="PANTHER" id="PTHR11777:SF9">
    <property type="entry name" value="ALANINE--TRNA LIGASE, CYTOPLASMIC"/>
    <property type="match status" value="1"/>
</dbReference>
<dbReference type="GO" id="GO:0005829">
    <property type="term" value="C:cytosol"/>
    <property type="evidence" value="ECO:0007669"/>
    <property type="project" value="TreeGrafter"/>
</dbReference>
<dbReference type="InterPro" id="IPR018162">
    <property type="entry name" value="Ala-tRNA-ligase_IIc_anticod-bd"/>
</dbReference>
<dbReference type="Gene3D" id="3.30.980.10">
    <property type="entry name" value="Threonyl-trna Synthetase, Chain A, domain 2"/>
    <property type="match status" value="1"/>
</dbReference>
<dbReference type="InterPro" id="IPR018164">
    <property type="entry name" value="Ala-tRNA-synth_IIc_N"/>
</dbReference>
<dbReference type="FunFam" id="3.10.310.40:FF:000001">
    <property type="entry name" value="Alanine--tRNA ligase"/>
    <property type="match status" value="1"/>
</dbReference>
<evidence type="ECO:0000256" key="1">
    <source>
        <dbReference type="ARBA" id="ARBA00004496"/>
    </source>
</evidence>
<dbReference type="InterPro" id="IPR018163">
    <property type="entry name" value="Thr/Ala-tRNA-synth_IIc_edit"/>
</dbReference>
<dbReference type="NCBIfam" id="TIGR00344">
    <property type="entry name" value="alaS"/>
    <property type="match status" value="1"/>
</dbReference>
<dbReference type="InterPro" id="IPR018165">
    <property type="entry name" value="Ala-tRNA-synth_IIc_core"/>
</dbReference>
<feature type="binding site" evidence="12">
    <location>
        <position position="565"/>
    </location>
    <ligand>
        <name>Zn(2+)</name>
        <dbReference type="ChEBI" id="CHEBI:29105"/>
    </ligand>
</feature>
<dbReference type="GO" id="GO:0004813">
    <property type="term" value="F:alanine-tRNA ligase activity"/>
    <property type="evidence" value="ECO:0007669"/>
    <property type="project" value="UniProtKB-UniRule"/>
</dbReference>
<evidence type="ECO:0000256" key="4">
    <source>
        <dbReference type="ARBA" id="ARBA00022598"/>
    </source>
</evidence>
<comment type="function">
    <text evidence="12">Catalyzes the attachment of alanine to tRNA(Ala) in a two-step reaction: alanine is first activated by ATP to form Ala-AMP and then transferred to the acceptor end of tRNA(Ala). Also edits incorrectly charged Ser-tRNA(Ala) and Gly-tRNA(Ala) via its editing domain.</text>
</comment>
<organism evidence="14 15">
    <name type="scientific">Desulfatitalea alkaliphila</name>
    <dbReference type="NCBI Taxonomy" id="2929485"/>
    <lineage>
        <taxon>Bacteria</taxon>
        <taxon>Pseudomonadati</taxon>
        <taxon>Thermodesulfobacteriota</taxon>
        <taxon>Desulfobacteria</taxon>
        <taxon>Desulfobacterales</taxon>
        <taxon>Desulfosarcinaceae</taxon>
        <taxon>Desulfatitalea</taxon>
    </lineage>
</organism>
<dbReference type="AlphaFoldDB" id="A0AA41UJP8"/>
<evidence type="ECO:0000256" key="2">
    <source>
        <dbReference type="ARBA" id="ARBA00008226"/>
    </source>
</evidence>
<comment type="domain">
    <text evidence="12">Consists of three domains; the N-terminal catalytic domain, the editing domain and the C-terminal C-Ala domain. The editing domain removes incorrectly charged amino acids, while the C-Ala domain, along with tRNA(Ala), serves as a bridge to cooperatively bring together the editing and aminoacylation centers thus stimulating deacylation of misacylated tRNAs.</text>
</comment>
<comment type="catalytic activity">
    <reaction evidence="12">
        <text>tRNA(Ala) + L-alanine + ATP = L-alanyl-tRNA(Ala) + AMP + diphosphate</text>
        <dbReference type="Rhea" id="RHEA:12540"/>
        <dbReference type="Rhea" id="RHEA-COMP:9657"/>
        <dbReference type="Rhea" id="RHEA-COMP:9923"/>
        <dbReference type="ChEBI" id="CHEBI:30616"/>
        <dbReference type="ChEBI" id="CHEBI:33019"/>
        <dbReference type="ChEBI" id="CHEBI:57972"/>
        <dbReference type="ChEBI" id="CHEBI:78442"/>
        <dbReference type="ChEBI" id="CHEBI:78497"/>
        <dbReference type="ChEBI" id="CHEBI:456215"/>
        <dbReference type="EC" id="6.1.1.7"/>
    </reaction>
</comment>
<dbReference type="FunFam" id="3.30.930.10:FF:000004">
    <property type="entry name" value="Alanine--tRNA ligase"/>
    <property type="match status" value="1"/>
</dbReference>
<keyword evidence="12" id="KW-0963">Cytoplasm</keyword>
<evidence type="ECO:0000256" key="6">
    <source>
        <dbReference type="ARBA" id="ARBA00022741"/>
    </source>
</evidence>
<dbReference type="InterPro" id="IPR003156">
    <property type="entry name" value="DHHA1_dom"/>
</dbReference>
<dbReference type="InterPro" id="IPR009000">
    <property type="entry name" value="Transl_B-barrel_sf"/>
</dbReference>
<feature type="binding site" evidence="12">
    <location>
        <position position="569"/>
    </location>
    <ligand>
        <name>Zn(2+)</name>
        <dbReference type="ChEBI" id="CHEBI:29105"/>
    </ligand>
</feature>
<dbReference type="InterPro" id="IPR045864">
    <property type="entry name" value="aa-tRNA-synth_II/BPL/LPL"/>
</dbReference>
<dbReference type="FunFam" id="3.30.980.10:FF:000004">
    <property type="entry name" value="Alanine--tRNA ligase, cytoplasmic"/>
    <property type="match status" value="1"/>
</dbReference>
<dbReference type="FunFam" id="2.40.30.130:FF:000001">
    <property type="entry name" value="Alanine--tRNA ligase"/>
    <property type="match status" value="1"/>
</dbReference>
<keyword evidence="4 12" id="KW-0436">Ligase</keyword>
<evidence type="ECO:0000313" key="14">
    <source>
        <dbReference type="EMBL" id="MCJ8502185.1"/>
    </source>
</evidence>
<feature type="binding site" evidence="12">
    <location>
        <position position="667"/>
    </location>
    <ligand>
        <name>Zn(2+)</name>
        <dbReference type="ChEBI" id="CHEBI:29105"/>
    </ligand>
</feature>